<dbReference type="RefSeq" id="WP_117401337.1">
    <property type="nucleotide sequence ID" value="NZ_QVNQ01000006.1"/>
</dbReference>
<name>A0A372GDR3_9ACTN</name>
<dbReference type="EMBL" id="QVNQ01000006">
    <property type="protein sequence ID" value="RFS83506.1"/>
    <property type="molecule type" value="Genomic_DNA"/>
</dbReference>
<sequence>MRKDGTAPALSEFKDGLDLLEAETFEIHDHTEGVEELAGTTSCTSTTSSCTSSSGTSCCD</sequence>
<proteinExistence type="predicted"/>
<dbReference type="AlphaFoldDB" id="A0A372GDR3"/>
<dbReference type="Proteomes" id="UP000262882">
    <property type="component" value="Unassembled WGS sequence"/>
</dbReference>
<protein>
    <submittedName>
        <fullName evidence="1">Lantibiotic protein</fullName>
    </submittedName>
</protein>
<reference evidence="1 2" key="1">
    <citation type="submission" date="2018-08" db="EMBL/GenBank/DDBJ databases">
        <title>Actinomadura spongicola sp. nov., isolated from marine sponge Leucetta chagosensis.</title>
        <authorList>
            <person name="Li L."/>
            <person name="Lin H.W."/>
        </authorList>
    </citation>
    <scope>NUCLEOTIDE SEQUENCE [LARGE SCALE GENOMIC DNA]</scope>
    <source>
        <strain evidence="1 2">LHW52907</strain>
    </source>
</reference>
<dbReference type="OrthoDB" id="3483859at2"/>
<gene>
    <name evidence="1" type="ORF">D0T12_20920</name>
</gene>
<evidence type="ECO:0000313" key="2">
    <source>
        <dbReference type="Proteomes" id="UP000262882"/>
    </source>
</evidence>
<organism evidence="1 2">
    <name type="scientific">Actinomadura spongiicola</name>
    <dbReference type="NCBI Taxonomy" id="2303421"/>
    <lineage>
        <taxon>Bacteria</taxon>
        <taxon>Bacillati</taxon>
        <taxon>Actinomycetota</taxon>
        <taxon>Actinomycetes</taxon>
        <taxon>Streptosporangiales</taxon>
        <taxon>Thermomonosporaceae</taxon>
        <taxon>Actinomadura</taxon>
    </lineage>
</organism>
<keyword evidence="2" id="KW-1185">Reference proteome</keyword>
<comment type="caution">
    <text evidence="1">The sequence shown here is derived from an EMBL/GenBank/DDBJ whole genome shotgun (WGS) entry which is preliminary data.</text>
</comment>
<accession>A0A372GDR3</accession>
<evidence type="ECO:0000313" key="1">
    <source>
        <dbReference type="EMBL" id="RFS83506.1"/>
    </source>
</evidence>